<evidence type="ECO:0000313" key="4">
    <source>
        <dbReference type="Proteomes" id="UP001519654"/>
    </source>
</evidence>
<comment type="caution">
    <text evidence="3">The sequence shown here is derived from an EMBL/GenBank/DDBJ whole genome shotgun (WGS) entry which is preliminary data.</text>
</comment>
<dbReference type="PANTHER" id="PTHR43792">
    <property type="entry name" value="GNAT FAMILY, PUTATIVE (AFU_ORTHOLOGUE AFUA_3G00765)-RELATED-RELATED"/>
    <property type="match status" value="1"/>
</dbReference>
<dbReference type="InterPro" id="IPR000182">
    <property type="entry name" value="GNAT_dom"/>
</dbReference>
<dbReference type="Gene3D" id="3.40.630.30">
    <property type="match status" value="1"/>
</dbReference>
<reference evidence="3 4" key="1">
    <citation type="submission" date="2021-06" db="EMBL/GenBank/DDBJ databases">
        <title>Actinoplanes lichenicola sp. nov., and Actinoplanes ovalisporus sp. nov., isolated from lichen in Thailand.</title>
        <authorList>
            <person name="Saeng-In P."/>
            <person name="Kanchanasin P."/>
            <person name="Yuki M."/>
            <person name="Kudo T."/>
            <person name="Ohkuma M."/>
            <person name="Phongsopitanun W."/>
            <person name="Tanasupawat S."/>
        </authorList>
    </citation>
    <scope>NUCLEOTIDE SEQUENCE [LARGE SCALE GENOMIC DNA]</scope>
    <source>
        <strain evidence="3 4">NBRC 110975</strain>
    </source>
</reference>
<evidence type="ECO:0000256" key="1">
    <source>
        <dbReference type="SAM" id="MobiDB-lite"/>
    </source>
</evidence>
<dbReference type="RefSeq" id="WP_215786288.1">
    <property type="nucleotide sequence ID" value="NZ_JAHKKG010000003.1"/>
</dbReference>
<dbReference type="PROSITE" id="PS51186">
    <property type="entry name" value="GNAT"/>
    <property type="match status" value="1"/>
</dbReference>
<dbReference type="EMBL" id="JAHKKG010000003">
    <property type="protein sequence ID" value="MBU2664067.1"/>
    <property type="molecule type" value="Genomic_DNA"/>
</dbReference>
<proteinExistence type="predicted"/>
<dbReference type="PANTHER" id="PTHR43792:SF1">
    <property type="entry name" value="N-ACETYLTRANSFERASE DOMAIN-CONTAINING PROTEIN"/>
    <property type="match status" value="1"/>
</dbReference>
<dbReference type="Proteomes" id="UP001519654">
    <property type="component" value="Unassembled WGS sequence"/>
</dbReference>
<gene>
    <name evidence="3" type="ORF">KOI35_11250</name>
</gene>
<dbReference type="InterPro" id="IPR051531">
    <property type="entry name" value="N-acetyltransferase"/>
</dbReference>
<feature type="region of interest" description="Disordered" evidence="1">
    <location>
        <begin position="172"/>
        <end position="195"/>
    </location>
</feature>
<evidence type="ECO:0000313" key="3">
    <source>
        <dbReference type="EMBL" id="MBU2664067.1"/>
    </source>
</evidence>
<dbReference type="Pfam" id="PF13302">
    <property type="entry name" value="Acetyltransf_3"/>
    <property type="match status" value="1"/>
</dbReference>
<evidence type="ECO:0000259" key="2">
    <source>
        <dbReference type="PROSITE" id="PS51186"/>
    </source>
</evidence>
<keyword evidence="4" id="KW-1185">Reference proteome</keyword>
<feature type="domain" description="N-acetyltransferase" evidence="2">
    <location>
        <begin position="9"/>
        <end position="170"/>
    </location>
</feature>
<protein>
    <submittedName>
        <fullName evidence="3">GNAT family N-acetyltransferase</fullName>
    </submittedName>
</protein>
<organism evidence="3 4">
    <name type="scientific">Paractinoplanes bogorensis</name>
    <dbReference type="NCBI Taxonomy" id="1610840"/>
    <lineage>
        <taxon>Bacteria</taxon>
        <taxon>Bacillati</taxon>
        <taxon>Actinomycetota</taxon>
        <taxon>Actinomycetes</taxon>
        <taxon>Micromonosporales</taxon>
        <taxon>Micromonosporaceae</taxon>
        <taxon>Paractinoplanes</taxon>
    </lineage>
</organism>
<name>A0ABS5YKV7_9ACTN</name>
<dbReference type="SUPFAM" id="SSF55729">
    <property type="entry name" value="Acyl-CoA N-acyltransferases (Nat)"/>
    <property type="match status" value="1"/>
</dbReference>
<dbReference type="InterPro" id="IPR016181">
    <property type="entry name" value="Acyl_CoA_acyltransferase"/>
</dbReference>
<sequence>MPVLTTDRLTLREWRDDDLDMLAALNADPEVMRYIRDGSVLTREESAERLQKMMRDWSENGFGLFPVEVRATGELIGWAGLAVPLFLPQVLPAVEIGWRLSRDAWGHGYATEAAAAALEFAFDEVGLDRLISIRHVDNHRSARVMEKLGLTPSFTTTAPDGGRPLVVHARSNDSPVLDHLTGTSRPASPPGRSAD</sequence>
<accession>A0ABS5YKV7</accession>